<dbReference type="AlphaFoldDB" id="A0A2P4S9Q3"/>
<keyword evidence="3" id="KW-0813">Transport</keyword>
<dbReference type="GO" id="GO:0005337">
    <property type="term" value="F:nucleoside transmembrane transporter activity"/>
    <property type="evidence" value="ECO:0007669"/>
    <property type="project" value="InterPro"/>
</dbReference>
<protein>
    <recommendedName>
        <fullName evidence="11">Equilibrative nucleoside transporter 4</fullName>
    </recommendedName>
</protein>
<evidence type="ECO:0000256" key="7">
    <source>
        <dbReference type="SAM" id="MobiDB-lite"/>
    </source>
</evidence>
<evidence type="ECO:0000256" key="5">
    <source>
        <dbReference type="ARBA" id="ARBA00022989"/>
    </source>
</evidence>
<evidence type="ECO:0000256" key="6">
    <source>
        <dbReference type="ARBA" id="ARBA00023136"/>
    </source>
</evidence>
<dbReference type="PANTHER" id="PTHR10332">
    <property type="entry name" value="EQUILIBRATIVE NUCLEOSIDE TRANSPORTER"/>
    <property type="match status" value="1"/>
</dbReference>
<dbReference type="GO" id="GO:0008504">
    <property type="term" value="F:monoamine transmembrane transporter activity"/>
    <property type="evidence" value="ECO:0007669"/>
    <property type="project" value="TreeGrafter"/>
</dbReference>
<feature type="non-terminal residue" evidence="9">
    <location>
        <position position="313"/>
    </location>
</feature>
<keyword evidence="10" id="KW-1185">Reference proteome</keyword>
<accession>A0A2P4S9Q3</accession>
<feature type="transmembrane region" description="Helical" evidence="8">
    <location>
        <begin position="136"/>
        <end position="155"/>
    </location>
</feature>
<evidence type="ECO:0000256" key="1">
    <source>
        <dbReference type="ARBA" id="ARBA00004141"/>
    </source>
</evidence>
<proteinExistence type="inferred from homology"/>
<dbReference type="InterPro" id="IPR002259">
    <property type="entry name" value="Eqnu_transpt"/>
</dbReference>
<reference evidence="9 10" key="1">
    <citation type="submission" date="2018-01" db="EMBL/GenBank/DDBJ databases">
        <title>Comparison of the Chinese Bamboo Partridge and Red Junglefowl genome sequences highlights the importance of demography in genome evolution.</title>
        <authorList>
            <person name="Tiley G.P."/>
            <person name="Kimball R.T."/>
            <person name="Braun E.L."/>
            <person name="Burleigh J.G."/>
        </authorList>
    </citation>
    <scope>NUCLEOTIDE SEQUENCE [LARGE SCALE GENOMIC DNA]</scope>
    <source>
        <strain evidence="9">RTK389</strain>
        <tissue evidence="9">Blood</tissue>
    </source>
</reference>
<dbReference type="EMBL" id="PPHD01077512">
    <property type="protein sequence ID" value="POI20823.1"/>
    <property type="molecule type" value="Genomic_DNA"/>
</dbReference>
<comment type="caution">
    <text evidence="9">The sequence shown here is derived from an EMBL/GenBank/DDBJ whole genome shotgun (WGS) entry which is preliminary data.</text>
</comment>
<dbReference type="OrthoDB" id="10014563at2759"/>
<feature type="transmembrane region" description="Helical" evidence="8">
    <location>
        <begin position="167"/>
        <end position="192"/>
    </location>
</feature>
<gene>
    <name evidence="9" type="ORF">CIB84_015430</name>
</gene>
<comment type="subcellular location">
    <subcellularLocation>
        <location evidence="1">Membrane</location>
        <topology evidence="1">Multi-pass membrane protein</topology>
    </subcellularLocation>
</comment>
<evidence type="ECO:0000256" key="8">
    <source>
        <dbReference type="SAM" id="Phobius"/>
    </source>
</evidence>
<sequence length="313" mass="35051">MMGSVGTERFKELSPMGTPEGNVVMSFSFDSYQLEEDELQRGSQAKGVLTFMEPASEDPEPQDRYHGIYFAMLLAGVGFLLPYNSFITDVDYLHHKYPGTSIVFDMSLTYILVALVAVILNNALVELLSLHTRISVGYLFALGPLLFVSICDVWLDLFTRRQAYAINLVAVGVVAFGCTGTAGVIISLSRIFTKLLLSDEKENTVIFFFISIGMELTCFILHLLVKRTRFVRYYTSLPRKGHPEPRGASDHGMGYRIHHDVTAEDVRFEDRLQGQLGSPRGSPGPEAELAGSGTYMRFDVPRPKIKRSWPSFR</sequence>
<comment type="similarity">
    <text evidence="2">Belongs to the SLC29A/ENT transporter (TC 2.A.57) family.</text>
</comment>
<evidence type="ECO:0008006" key="11">
    <source>
        <dbReference type="Google" id="ProtNLM"/>
    </source>
</evidence>
<dbReference type="GO" id="GO:0005886">
    <property type="term" value="C:plasma membrane"/>
    <property type="evidence" value="ECO:0007669"/>
    <property type="project" value="TreeGrafter"/>
</dbReference>
<evidence type="ECO:0000256" key="4">
    <source>
        <dbReference type="ARBA" id="ARBA00022692"/>
    </source>
</evidence>
<feature type="transmembrane region" description="Helical" evidence="8">
    <location>
        <begin position="204"/>
        <end position="225"/>
    </location>
</feature>
<keyword evidence="5 8" id="KW-1133">Transmembrane helix</keyword>
<dbReference type="PANTHER" id="PTHR10332:SF10">
    <property type="entry name" value="EQUILIBRATIVE NUCLEOSIDE TRANSPORTER 4"/>
    <property type="match status" value="1"/>
</dbReference>
<evidence type="ECO:0000256" key="3">
    <source>
        <dbReference type="ARBA" id="ARBA00022448"/>
    </source>
</evidence>
<feature type="region of interest" description="Disordered" evidence="7">
    <location>
        <begin position="273"/>
        <end position="293"/>
    </location>
</feature>
<feature type="transmembrane region" description="Helical" evidence="8">
    <location>
        <begin position="68"/>
        <end position="90"/>
    </location>
</feature>
<keyword evidence="6 8" id="KW-0472">Membrane</keyword>
<evidence type="ECO:0000313" key="10">
    <source>
        <dbReference type="Proteomes" id="UP000237246"/>
    </source>
</evidence>
<dbReference type="Pfam" id="PF01733">
    <property type="entry name" value="Nucleoside_tran"/>
    <property type="match status" value="1"/>
</dbReference>
<organism evidence="9 10">
    <name type="scientific">Bambusicola thoracicus</name>
    <name type="common">Chinese bamboo-partridge</name>
    <name type="synonym">Perdix thoracica</name>
    <dbReference type="NCBI Taxonomy" id="9083"/>
    <lineage>
        <taxon>Eukaryota</taxon>
        <taxon>Metazoa</taxon>
        <taxon>Chordata</taxon>
        <taxon>Craniata</taxon>
        <taxon>Vertebrata</taxon>
        <taxon>Euteleostomi</taxon>
        <taxon>Archelosauria</taxon>
        <taxon>Archosauria</taxon>
        <taxon>Dinosauria</taxon>
        <taxon>Saurischia</taxon>
        <taxon>Theropoda</taxon>
        <taxon>Coelurosauria</taxon>
        <taxon>Aves</taxon>
        <taxon>Neognathae</taxon>
        <taxon>Galloanserae</taxon>
        <taxon>Galliformes</taxon>
        <taxon>Phasianidae</taxon>
        <taxon>Perdicinae</taxon>
        <taxon>Bambusicola</taxon>
    </lineage>
</organism>
<feature type="transmembrane region" description="Helical" evidence="8">
    <location>
        <begin position="102"/>
        <end position="124"/>
    </location>
</feature>
<keyword evidence="4 8" id="KW-0812">Transmembrane</keyword>
<evidence type="ECO:0000256" key="2">
    <source>
        <dbReference type="ARBA" id="ARBA00007965"/>
    </source>
</evidence>
<evidence type="ECO:0000313" key="9">
    <source>
        <dbReference type="EMBL" id="POI20823.1"/>
    </source>
</evidence>
<name>A0A2P4S9Q3_BAMTH</name>
<dbReference type="Proteomes" id="UP000237246">
    <property type="component" value="Unassembled WGS sequence"/>
</dbReference>